<keyword evidence="12" id="KW-0732">Signal</keyword>
<dbReference type="HAMAP" id="MF_00147_B">
    <property type="entry name" value="TIM_B"/>
    <property type="match status" value="1"/>
</dbReference>
<evidence type="ECO:0000256" key="11">
    <source>
        <dbReference type="RuleBase" id="RU363013"/>
    </source>
</evidence>
<dbReference type="NCBIfam" id="TIGR00419">
    <property type="entry name" value="tim"/>
    <property type="match status" value="1"/>
</dbReference>
<dbReference type="PROSITE" id="PS51440">
    <property type="entry name" value="TIM_2"/>
    <property type="match status" value="1"/>
</dbReference>
<dbReference type="FunFam" id="3.20.20.70:FF:000016">
    <property type="entry name" value="Triosephosphate isomerase"/>
    <property type="match status" value="1"/>
</dbReference>
<dbReference type="CDD" id="cd00311">
    <property type="entry name" value="TIM"/>
    <property type="match status" value="1"/>
</dbReference>
<dbReference type="InterPro" id="IPR013785">
    <property type="entry name" value="Aldolase_TIM"/>
</dbReference>
<dbReference type="EMBL" id="CAKOGP040001869">
    <property type="protein sequence ID" value="CAJ1954398.1"/>
    <property type="molecule type" value="Genomic_DNA"/>
</dbReference>
<evidence type="ECO:0000256" key="10">
    <source>
        <dbReference type="ARBA" id="ARBA00056661"/>
    </source>
</evidence>
<keyword evidence="8 11" id="KW-0413">Isomerase</keyword>
<evidence type="ECO:0000313" key="14">
    <source>
        <dbReference type="Proteomes" id="UP001295423"/>
    </source>
</evidence>
<dbReference type="InterPro" id="IPR022896">
    <property type="entry name" value="TrioseP_Isoase_bac/euk"/>
</dbReference>
<evidence type="ECO:0000256" key="1">
    <source>
        <dbReference type="ARBA" id="ARBA00004680"/>
    </source>
</evidence>
<evidence type="ECO:0000256" key="12">
    <source>
        <dbReference type="SAM" id="SignalP"/>
    </source>
</evidence>
<dbReference type="PANTHER" id="PTHR21139:SF42">
    <property type="entry name" value="TRIOSEPHOSPHATE ISOMERASE"/>
    <property type="match status" value="1"/>
</dbReference>
<dbReference type="GO" id="GO:0046166">
    <property type="term" value="P:glyceraldehyde-3-phosphate biosynthetic process"/>
    <property type="evidence" value="ECO:0007669"/>
    <property type="project" value="TreeGrafter"/>
</dbReference>
<dbReference type="SUPFAM" id="SSF51351">
    <property type="entry name" value="Triosephosphate isomerase (TIM)"/>
    <property type="match status" value="1"/>
</dbReference>
<gene>
    <name evidence="13" type="ORF">CYCCA115_LOCUS14990</name>
</gene>
<dbReference type="GO" id="GO:0005829">
    <property type="term" value="C:cytosol"/>
    <property type="evidence" value="ECO:0007669"/>
    <property type="project" value="TreeGrafter"/>
</dbReference>
<comment type="pathway">
    <text evidence="1 11">Carbohydrate degradation; glycolysis; D-glyceraldehyde 3-phosphate from glycerone phosphate: step 1/1.</text>
</comment>
<evidence type="ECO:0000256" key="7">
    <source>
        <dbReference type="ARBA" id="ARBA00023152"/>
    </source>
</evidence>
<dbReference type="GO" id="GO:0006096">
    <property type="term" value="P:glycolytic process"/>
    <property type="evidence" value="ECO:0007669"/>
    <property type="project" value="UniProtKB-KW"/>
</dbReference>
<keyword evidence="14" id="KW-1185">Reference proteome</keyword>
<dbReference type="Pfam" id="PF00121">
    <property type="entry name" value="TIM"/>
    <property type="match status" value="1"/>
</dbReference>
<evidence type="ECO:0000256" key="9">
    <source>
        <dbReference type="ARBA" id="ARBA00052432"/>
    </source>
</evidence>
<accession>A0AAD2PV94</accession>
<keyword evidence="7 11" id="KW-0324">Glycolysis</keyword>
<dbReference type="AlphaFoldDB" id="A0AAD2PV94"/>
<dbReference type="EC" id="5.3.1.1" evidence="11"/>
<keyword evidence="5 11" id="KW-0312">Gluconeogenesis</keyword>
<dbReference type="Gene3D" id="3.20.20.70">
    <property type="entry name" value="Aldolase class I"/>
    <property type="match status" value="1"/>
</dbReference>
<dbReference type="GO" id="GO:0006094">
    <property type="term" value="P:gluconeogenesis"/>
    <property type="evidence" value="ECO:0007669"/>
    <property type="project" value="UniProtKB-KW"/>
</dbReference>
<evidence type="ECO:0000313" key="13">
    <source>
        <dbReference type="EMBL" id="CAJ1954398.1"/>
    </source>
</evidence>
<evidence type="ECO:0000256" key="3">
    <source>
        <dbReference type="ARBA" id="ARBA00007422"/>
    </source>
</evidence>
<feature type="chain" id="PRO_5042113453" description="Triosephosphate isomerase" evidence="12">
    <location>
        <begin position="18"/>
        <end position="287"/>
    </location>
</feature>
<comment type="similarity">
    <text evidence="3 11">Belongs to the triosephosphate isomerase family.</text>
</comment>
<dbReference type="PROSITE" id="PS00171">
    <property type="entry name" value="TIM_1"/>
    <property type="match status" value="1"/>
</dbReference>
<dbReference type="Proteomes" id="UP001295423">
    <property type="component" value="Unassembled WGS sequence"/>
</dbReference>
<feature type="signal peptide" evidence="12">
    <location>
        <begin position="1"/>
        <end position="17"/>
    </location>
</feature>
<evidence type="ECO:0000256" key="2">
    <source>
        <dbReference type="ARBA" id="ARBA00004742"/>
    </source>
</evidence>
<comment type="subunit">
    <text evidence="4">Homodimer.</text>
</comment>
<evidence type="ECO:0000256" key="8">
    <source>
        <dbReference type="ARBA" id="ARBA00023235"/>
    </source>
</evidence>
<comment type="pathway">
    <text evidence="2 11">Carbohydrate biosynthesis; gluconeogenesis.</text>
</comment>
<dbReference type="GO" id="GO:0019563">
    <property type="term" value="P:glycerol catabolic process"/>
    <property type="evidence" value="ECO:0007669"/>
    <property type="project" value="TreeGrafter"/>
</dbReference>
<name>A0AAD2PV94_9STRA</name>
<comment type="caution">
    <text evidence="13">The sequence shown here is derived from an EMBL/GenBank/DDBJ whole genome shotgun (WGS) entry which is preliminary data.</text>
</comment>
<dbReference type="GO" id="GO:0004807">
    <property type="term" value="F:triose-phosphate isomerase activity"/>
    <property type="evidence" value="ECO:0007669"/>
    <property type="project" value="UniProtKB-EC"/>
</dbReference>
<evidence type="ECO:0000256" key="6">
    <source>
        <dbReference type="ARBA" id="ARBA00022490"/>
    </source>
</evidence>
<keyword evidence="6" id="KW-0963">Cytoplasm</keyword>
<dbReference type="InterPro" id="IPR000652">
    <property type="entry name" value="Triosephosphate_isomerase"/>
</dbReference>
<evidence type="ECO:0000256" key="4">
    <source>
        <dbReference type="ARBA" id="ARBA00011738"/>
    </source>
</evidence>
<organism evidence="13 14">
    <name type="scientific">Cylindrotheca closterium</name>
    <dbReference type="NCBI Taxonomy" id="2856"/>
    <lineage>
        <taxon>Eukaryota</taxon>
        <taxon>Sar</taxon>
        <taxon>Stramenopiles</taxon>
        <taxon>Ochrophyta</taxon>
        <taxon>Bacillariophyta</taxon>
        <taxon>Bacillariophyceae</taxon>
        <taxon>Bacillariophycidae</taxon>
        <taxon>Bacillariales</taxon>
        <taxon>Bacillariaceae</taxon>
        <taxon>Cylindrotheca</taxon>
    </lineage>
</organism>
<dbReference type="InterPro" id="IPR035990">
    <property type="entry name" value="TIM_sf"/>
</dbReference>
<proteinExistence type="inferred from homology"/>
<dbReference type="InterPro" id="IPR020861">
    <property type="entry name" value="Triosephosphate_isomerase_AS"/>
</dbReference>
<comment type="function">
    <text evidence="10">Catalyzes the interconversion of glyceraldehyde 3-phosphate and dihydroxyacetone phosphate in the glycolytic and gluconeogenic pathways.</text>
</comment>
<dbReference type="PANTHER" id="PTHR21139">
    <property type="entry name" value="TRIOSEPHOSPHATE ISOMERASE"/>
    <property type="match status" value="1"/>
</dbReference>
<reference evidence="13" key="1">
    <citation type="submission" date="2023-08" db="EMBL/GenBank/DDBJ databases">
        <authorList>
            <person name="Audoor S."/>
            <person name="Bilcke G."/>
        </authorList>
    </citation>
    <scope>NUCLEOTIDE SEQUENCE</scope>
</reference>
<comment type="catalytic activity">
    <reaction evidence="9">
        <text>D-glyceraldehyde 3-phosphate = dihydroxyacetone phosphate</text>
        <dbReference type="Rhea" id="RHEA:18585"/>
        <dbReference type="ChEBI" id="CHEBI:57642"/>
        <dbReference type="ChEBI" id="CHEBI:59776"/>
        <dbReference type="EC" id="5.3.1.1"/>
    </reaction>
    <physiologicalReaction direction="left-to-right" evidence="9">
        <dbReference type="Rhea" id="RHEA:18586"/>
    </physiologicalReaction>
</comment>
<evidence type="ECO:0000256" key="5">
    <source>
        <dbReference type="ARBA" id="ARBA00022432"/>
    </source>
</evidence>
<sequence>MKFSATLLLSALATSSAFVAQQPSPSIRLGSTEMYARKAFITGNWKLNPQTKDEAIELATGIASAVTDDSPCDVALFVPFPYIESVQETVGDKVIIGAEATTPQINGAFTGGVSPVMLKSIGCTWALAGHSERRVIFKESDEEINEQCKMLIEHDMNVVLCIGETLEEFEKELVGAVCEIQLKKGLAGIDKKDLDKVTIAYEPVWAIGTGKVATPEIAQSVHETIRGILKGMYGEKIADSTRILYGGSVSPESVDGLVAKPDIDGALVGGASLNAEGFGRIINHESE</sequence>
<protein>
    <recommendedName>
        <fullName evidence="11">Triosephosphate isomerase</fullName>
        <ecNumber evidence="11">5.3.1.1</ecNumber>
    </recommendedName>
</protein>